<proteinExistence type="predicted"/>
<dbReference type="OrthoDB" id="8690205at2"/>
<organism evidence="1 2">
    <name type="scientific">Massilia oculi</name>
    <dbReference type="NCBI Taxonomy" id="945844"/>
    <lineage>
        <taxon>Bacteria</taxon>
        <taxon>Pseudomonadati</taxon>
        <taxon>Pseudomonadota</taxon>
        <taxon>Betaproteobacteria</taxon>
        <taxon>Burkholderiales</taxon>
        <taxon>Oxalobacteraceae</taxon>
        <taxon>Telluria group</taxon>
        <taxon>Massilia</taxon>
    </lineage>
</organism>
<dbReference type="Proteomes" id="UP000245820">
    <property type="component" value="Chromosome"/>
</dbReference>
<reference evidence="1 2" key="1">
    <citation type="submission" date="2018-05" db="EMBL/GenBank/DDBJ databases">
        <title>Complete genome sequence of Massilia oculi sp. nov. CCUG 43427T (=DSM 26321T), the type strain of M. oculi, and comparison with genome sequences of other Massilia strains.</title>
        <authorList>
            <person name="Zhu B."/>
        </authorList>
    </citation>
    <scope>NUCLEOTIDE SEQUENCE [LARGE SCALE GENOMIC DNA]</scope>
    <source>
        <strain evidence="1 2">CCUG 43427</strain>
    </source>
</reference>
<dbReference type="EMBL" id="CP029343">
    <property type="protein sequence ID" value="AWL04263.1"/>
    <property type="molecule type" value="Genomic_DNA"/>
</dbReference>
<name>A0A2S2DFV6_9BURK</name>
<sequence length="350" mass="36995">MSNPTELTDLDRLEALARAATPGPWSWWTSNSILRLSADDGIDGGVLHAYSHRGYADICCGESDRAFIAAANPAAVLALIELARRAQPEGEAPQADTIDTPEFRDLLHTVQALFIGDASAAKAALIAHIDARIAPAAQHAESGALEAELKRRMATYAAGHEAAVEYLRSELEKARAALTAQSQDTGLLKLALEQAKSRIAQADARIEELEAAQSQGAQPSLAALDQAWKLGLKADVDGWADLRAQQAAAPGALAVIPVSAIQEIVDTKYPVSRNDYTSVNSILKKLEAAIAAAPSAPGTPEAPGLPGQTDEEAYAGSGYHHVMSLDTFKTFRREYENRAAQLDGGQGDGA</sequence>
<dbReference type="AlphaFoldDB" id="A0A2S2DFV6"/>
<evidence type="ECO:0008006" key="3">
    <source>
        <dbReference type="Google" id="ProtNLM"/>
    </source>
</evidence>
<protein>
    <recommendedName>
        <fullName evidence="3">Ead/Ea22-like family protein</fullName>
    </recommendedName>
</protein>
<dbReference type="KEGG" id="mtim:DIR46_07330"/>
<gene>
    <name evidence="1" type="ORF">DIR46_07330</name>
</gene>
<evidence type="ECO:0000313" key="2">
    <source>
        <dbReference type="Proteomes" id="UP000245820"/>
    </source>
</evidence>
<accession>A0A2S2DFV6</accession>
<keyword evidence="2" id="KW-1185">Reference proteome</keyword>
<dbReference type="RefSeq" id="WP_109344649.1">
    <property type="nucleotide sequence ID" value="NZ_CP029343.1"/>
</dbReference>
<evidence type="ECO:0000313" key="1">
    <source>
        <dbReference type="EMBL" id="AWL04263.1"/>
    </source>
</evidence>